<dbReference type="Ensembl" id="ENSCSAVT00000010807.1">
    <property type="protein sequence ID" value="ENSCSAVP00000010677.1"/>
    <property type="gene ID" value="ENSCSAVG00000006275.1"/>
</dbReference>
<keyword evidence="4" id="KW-0863">Zinc-finger</keyword>
<keyword evidence="9" id="KW-0539">Nucleus</keyword>
<dbReference type="Proteomes" id="UP000007875">
    <property type="component" value="Unassembled WGS sequence"/>
</dbReference>
<feature type="domain" description="BTB" evidence="10">
    <location>
        <begin position="14"/>
        <end position="84"/>
    </location>
</feature>
<keyword evidence="7" id="KW-0238">DNA-binding</keyword>
<evidence type="ECO:0000256" key="8">
    <source>
        <dbReference type="ARBA" id="ARBA00023163"/>
    </source>
</evidence>
<name>H2YZB5_CIOSA</name>
<dbReference type="InterPro" id="IPR000210">
    <property type="entry name" value="BTB/POZ_dom"/>
</dbReference>
<evidence type="ECO:0000313" key="12">
    <source>
        <dbReference type="Proteomes" id="UP000007875"/>
    </source>
</evidence>
<dbReference type="GO" id="GO:0008270">
    <property type="term" value="F:zinc ion binding"/>
    <property type="evidence" value="ECO:0007669"/>
    <property type="project" value="UniProtKB-KW"/>
</dbReference>
<dbReference type="SUPFAM" id="SSF54695">
    <property type="entry name" value="POZ domain"/>
    <property type="match status" value="1"/>
</dbReference>
<evidence type="ECO:0000313" key="11">
    <source>
        <dbReference type="Ensembl" id="ENSCSAVP00000010677.1"/>
    </source>
</evidence>
<dbReference type="GO" id="GO:0000981">
    <property type="term" value="F:DNA-binding transcription factor activity, RNA polymerase II-specific"/>
    <property type="evidence" value="ECO:0007669"/>
    <property type="project" value="TreeGrafter"/>
</dbReference>
<keyword evidence="8" id="KW-0804">Transcription</keyword>
<evidence type="ECO:0000256" key="2">
    <source>
        <dbReference type="ARBA" id="ARBA00022723"/>
    </source>
</evidence>
<evidence type="ECO:0000256" key="1">
    <source>
        <dbReference type="ARBA" id="ARBA00004123"/>
    </source>
</evidence>
<keyword evidence="2" id="KW-0479">Metal-binding</keyword>
<dbReference type="GO" id="GO:0005634">
    <property type="term" value="C:nucleus"/>
    <property type="evidence" value="ECO:0007669"/>
    <property type="project" value="UniProtKB-SubCell"/>
</dbReference>
<evidence type="ECO:0000259" key="10">
    <source>
        <dbReference type="PROSITE" id="PS50097"/>
    </source>
</evidence>
<dbReference type="AlphaFoldDB" id="H2YZB5"/>
<evidence type="ECO:0000256" key="5">
    <source>
        <dbReference type="ARBA" id="ARBA00022833"/>
    </source>
</evidence>
<accession>H2YZB5</accession>
<dbReference type="PROSITE" id="PS50097">
    <property type="entry name" value="BTB"/>
    <property type="match status" value="1"/>
</dbReference>
<reference evidence="11" key="2">
    <citation type="submission" date="2025-08" db="UniProtKB">
        <authorList>
            <consortium name="Ensembl"/>
        </authorList>
    </citation>
    <scope>IDENTIFICATION</scope>
</reference>
<protein>
    <recommendedName>
        <fullName evidence="10">BTB domain-containing protein</fullName>
    </recommendedName>
</protein>
<dbReference type="CDD" id="cd18186">
    <property type="entry name" value="BTB_POZ_ZBTB_KLHL-like"/>
    <property type="match status" value="1"/>
</dbReference>
<dbReference type="Pfam" id="PF00651">
    <property type="entry name" value="BTB"/>
    <property type="match status" value="1"/>
</dbReference>
<evidence type="ECO:0000256" key="7">
    <source>
        <dbReference type="ARBA" id="ARBA00023125"/>
    </source>
</evidence>
<evidence type="ECO:0000256" key="3">
    <source>
        <dbReference type="ARBA" id="ARBA00022737"/>
    </source>
</evidence>
<dbReference type="InterPro" id="IPR011333">
    <property type="entry name" value="SKP1/BTB/POZ_sf"/>
</dbReference>
<dbReference type="SMART" id="SM00225">
    <property type="entry name" value="BTB"/>
    <property type="match status" value="1"/>
</dbReference>
<dbReference type="Gene3D" id="3.30.710.10">
    <property type="entry name" value="Potassium Channel Kv1.1, Chain A"/>
    <property type="match status" value="1"/>
</dbReference>
<keyword evidence="3" id="KW-0677">Repeat</keyword>
<evidence type="ECO:0000256" key="9">
    <source>
        <dbReference type="ARBA" id="ARBA00023242"/>
    </source>
</evidence>
<organism evidence="11 12">
    <name type="scientific">Ciona savignyi</name>
    <name type="common">Pacific transparent sea squirt</name>
    <dbReference type="NCBI Taxonomy" id="51511"/>
    <lineage>
        <taxon>Eukaryota</taxon>
        <taxon>Metazoa</taxon>
        <taxon>Chordata</taxon>
        <taxon>Tunicata</taxon>
        <taxon>Ascidiacea</taxon>
        <taxon>Phlebobranchia</taxon>
        <taxon>Cionidae</taxon>
        <taxon>Ciona</taxon>
    </lineage>
</organism>
<comment type="subcellular location">
    <subcellularLocation>
        <location evidence="1">Nucleus</location>
    </subcellularLocation>
</comment>
<keyword evidence="5" id="KW-0862">Zinc</keyword>
<reference evidence="11" key="3">
    <citation type="submission" date="2025-09" db="UniProtKB">
        <authorList>
            <consortium name="Ensembl"/>
        </authorList>
    </citation>
    <scope>IDENTIFICATION</scope>
</reference>
<reference evidence="12" key="1">
    <citation type="submission" date="2003-08" db="EMBL/GenBank/DDBJ databases">
        <authorList>
            <person name="Birren B."/>
            <person name="Nusbaum C."/>
            <person name="Abebe A."/>
            <person name="Abouelleil A."/>
            <person name="Adekoya E."/>
            <person name="Ait-zahra M."/>
            <person name="Allen N."/>
            <person name="Allen T."/>
            <person name="An P."/>
            <person name="Anderson M."/>
            <person name="Anderson S."/>
            <person name="Arachchi H."/>
            <person name="Armbruster J."/>
            <person name="Bachantsang P."/>
            <person name="Baldwin J."/>
            <person name="Barry A."/>
            <person name="Bayul T."/>
            <person name="Blitshsteyn B."/>
            <person name="Bloom T."/>
            <person name="Blye J."/>
            <person name="Boguslavskiy L."/>
            <person name="Borowsky M."/>
            <person name="Boukhgalter B."/>
            <person name="Brunache A."/>
            <person name="Butler J."/>
            <person name="Calixte N."/>
            <person name="Calvo S."/>
            <person name="Camarata J."/>
            <person name="Campo K."/>
            <person name="Chang J."/>
            <person name="Cheshatsang Y."/>
            <person name="Citroen M."/>
            <person name="Collymore A."/>
            <person name="Considine T."/>
            <person name="Cook A."/>
            <person name="Cooke P."/>
            <person name="Corum B."/>
            <person name="Cuomo C."/>
            <person name="David R."/>
            <person name="Dawoe T."/>
            <person name="Degray S."/>
            <person name="Dodge S."/>
            <person name="Dooley K."/>
            <person name="Dorje P."/>
            <person name="Dorjee K."/>
            <person name="Dorris L."/>
            <person name="Duffey N."/>
            <person name="Dupes A."/>
            <person name="Elkins T."/>
            <person name="Engels R."/>
            <person name="Erickson J."/>
            <person name="Farina A."/>
            <person name="Faro S."/>
            <person name="Ferreira P."/>
            <person name="Fischer H."/>
            <person name="Fitzgerald M."/>
            <person name="Foley K."/>
            <person name="Gage D."/>
            <person name="Galagan J."/>
            <person name="Gearin G."/>
            <person name="Gnerre S."/>
            <person name="Gnirke A."/>
            <person name="Goyette A."/>
            <person name="Graham J."/>
            <person name="Grandbois E."/>
            <person name="Gyaltsen K."/>
            <person name="Hafez N."/>
            <person name="Hagopian D."/>
            <person name="Hagos B."/>
            <person name="Hall J."/>
            <person name="Hatcher B."/>
            <person name="Heller A."/>
            <person name="Higgins H."/>
            <person name="Honan T."/>
            <person name="Horn A."/>
            <person name="Houde N."/>
            <person name="Hughes L."/>
            <person name="Hulme W."/>
            <person name="Husby E."/>
            <person name="Iliev I."/>
            <person name="Jaffe D."/>
            <person name="Jones C."/>
            <person name="Kamal M."/>
            <person name="Kamat A."/>
            <person name="Kamvysselis M."/>
            <person name="Karlsson E."/>
            <person name="Kells C."/>
            <person name="Kieu A."/>
            <person name="Kisner P."/>
            <person name="Kodira C."/>
            <person name="Kulbokas E."/>
            <person name="Labutti K."/>
            <person name="Lama D."/>
            <person name="Landers T."/>
            <person name="Leger J."/>
            <person name="Levine S."/>
            <person name="Lewis D."/>
            <person name="Lewis T."/>
            <person name="Lindblad-toh K."/>
            <person name="Liu X."/>
            <person name="Lokyitsang T."/>
            <person name="Lokyitsang Y."/>
            <person name="Lucien O."/>
            <person name="Lui A."/>
            <person name="Ma L.J."/>
            <person name="Mabbitt R."/>
            <person name="Macdonald J."/>
            <person name="Maclean C."/>
            <person name="Major J."/>
            <person name="Manning J."/>
            <person name="Marabella R."/>
            <person name="Maru K."/>
            <person name="Matthews C."/>
            <person name="Mauceli E."/>
            <person name="Mccarthy M."/>
            <person name="Mcdonough S."/>
            <person name="Mcghee T."/>
            <person name="Meldrim J."/>
            <person name="Meneus L."/>
            <person name="Mesirov J."/>
            <person name="Mihalev A."/>
            <person name="Mihova T."/>
            <person name="Mikkelsen T."/>
            <person name="Mlenga V."/>
            <person name="Moru K."/>
            <person name="Mozes J."/>
            <person name="Mulrain L."/>
            <person name="Munson G."/>
            <person name="Naylor J."/>
            <person name="Newes C."/>
            <person name="Nguyen C."/>
            <person name="Nguyen N."/>
            <person name="Nguyen T."/>
            <person name="Nicol R."/>
            <person name="Nielsen C."/>
            <person name="Nizzari M."/>
            <person name="Norbu C."/>
            <person name="Norbu N."/>
            <person name="O'donnell P."/>
            <person name="Okoawo O."/>
            <person name="O'leary S."/>
            <person name="Omotosho B."/>
            <person name="O'neill K."/>
            <person name="Osman S."/>
            <person name="Parker S."/>
            <person name="Perrin D."/>
            <person name="Phunkhang P."/>
            <person name="Piqani B."/>
            <person name="Purcell S."/>
            <person name="Rachupka T."/>
            <person name="Ramasamy U."/>
            <person name="Rameau R."/>
            <person name="Ray V."/>
            <person name="Raymond C."/>
            <person name="Retta R."/>
            <person name="Richardson S."/>
            <person name="Rise C."/>
            <person name="Rodriguez J."/>
            <person name="Rogers J."/>
            <person name="Rogov P."/>
            <person name="Rutman M."/>
            <person name="Schupbach R."/>
            <person name="Seaman C."/>
            <person name="Settipalli S."/>
            <person name="Sharpe T."/>
            <person name="Sheridan J."/>
            <person name="Sherpa N."/>
            <person name="Shi J."/>
            <person name="Smirnov S."/>
            <person name="Smith C."/>
            <person name="Sougnez C."/>
            <person name="Spencer B."/>
            <person name="Stalker J."/>
            <person name="Stange-thomann N."/>
            <person name="Stavropoulos S."/>
            <person name="Stetson K."/>
            <person name="Stone C."/>
            <person name="Stone S."/>
            <person name="Stubbs M."/>
            <person name="Talamas J."/>
            <person name="Tchuinga P."/>
            <person name="Tenzing P."/>
            <person name="Tesfaye S."/>
            <person name="Theodore J."/>
            <person name="Thoulutsang Y."/>
            <person name="Topham K."/>
            <person name="Towey S."/>
            <person name="Tsamla T."/>
            <person name="Tsomo N."/>
            <person name="Vallee D."/>
            <person name="Vassiliev H."/>
            <person name="Venkataraman V."/>
            <person name="Vinson J."/>
            <person name="Vo A."/>
            <person name="Wade C."/>
            <person name="Wang S."/>
            <person name="Wangchuk T."/>
            <person name="Wangdi T."/>
            <person name="Whittaker C."/>
            <person name="Wilkinson J."/>
            <person name="Wu Y."/>
            <person name="Wyman D."/>
            <person name="Yadav S."/>
            <person name="Yang S."/>
            <person name="Yang X."/>
            <person name="Yeager S."/>
            <person name="Yee E."/>
            <person name="Young G."/>
            <person name="Zainoun J."/>
            <person name="Zembeck L."/>
            <person name="Zimmer A."/>
            <person name="Zody M."/>
            <person name="Lander E."/>
        </authorList>
    </citation>
    <scope>NUCLEOTIDE SEQUENCE [LARGE SCALE GENOMIC DNA]</scope>
</reference>
<dbReference type="GO" id="GO:0000978">
    <property type="term" value="F:RNA polymerase II cis-regulatory region sequence-specific DNA binding"/>
    <property type="evidence" value="ECO:0007669"/>
    <property type="project" value="TreeGrafter"/>
</dbReference>
<dbReference type="InterPro" id="IPR050457">
    <property type="entry name" value="ZnFinger_BTB_dom_contain"/>
</dbReference>
<evidence type="ECO:0000256" key="6">
    <source>
        <dbReference type="ARBA" id="ARBA00023015"/>
    </source>
</evidence>
<dbReference type="PANTHER" id="PTHR46105:SF5">
    <property type="entry name" value="ZINC FINGER AND BTB DOMAIN-CONTAINING PROTEIN 44 ISOFORM X1"/>
    <property type="match status" value="1"/>
</dbReference>
<dbReference type="HOGENOM" id="CLU_2009011_0_0_1"/>
<keyword evidence="6" id="KW-0805">Transcription regulation</keyword>
<dbReference type="PANTHER" id="PTHR46105">
    <property type="entry name" value="AGAP004733-PA"/>
    <property type="match status" value="1"/>
</dbReference>
<sequence length="124" mass="13948">MLRLNDLRLRSLLCDVIFKVDNETFHAHKAVMASCSEFCRKKFLSCSENAPDQEIYTLEIHNLSSLGFRLLLDFIYTGELDVNDVTAQHITQAAIVMEMREIADMVAKRVGSLEIAPQAKTTAG</sequence>
<keyword evidence="12" id="KW-1185">Reference proteome</keyword>
<evidence type="ECO:0000256" key="4">
    <source>
        <dbReference type="ARBA" id="ARBA00022771"/>
    </source>
</evidence>
<proteinExistence type="predicted"/>
<dbReference type="GeneTree" id="ENSGT00940000156311"/>